<dbReference type="InterPro" id="IPR002225">
    <property type="entry name" value="3Beta_OHSteriod_DH/Estase"/>
</dbReference>
<dbReference type="RefSeq" id="WP_328960337.1">
    <property type="nucleotide sequence ID" value="NZ_CP108090.1"/>
</dbReference>
<organism evidence="3 4">
    <name type="scientific">Streptomyces virginiae</name>
    <name type="common">Streptomyces cinnamonensis</name>
    <dbReference type="NCBI Taxonomy" id="1961"/>
    <lineage>
        <taxon>Bacteria</taxon>
        <taxon>Bacillati</taxon>
        <taxon>Actinomycetota</taxon>
        <taxon>Actinomycetes</taxon>
        <taxon>Kitasatosporales</taxon>
        <taxon>Streptomycetaceae</taxon>
        <taxon>Streptomyces</taxon>
    </lineage>
</organism>
<dbReference type="Pfam" id="PF01073">
    <property type="entry name" value="3Beta_HSD"/>
    <property type="match status" value="1"/>
</dbReference>
<name>A0ABZ1T7E4_STRVG</name>
<dbReference type="InterPro" id="IPR036291">
    <property type="entry name" value="NAD(P)-bd_dom_sf"/>
</dbReference>
<evidence type="ECO:0000313" key="4">
    <source>
        <dbReference type="Proteomes" id="UP001432039"/>
    </source>
</evidence>
<dbReference type="InterPro" id="IPR051783">
    <property type="entry name" value="NAD(P)-dependent_oxidoreduct"/>
</dbReference>
<evidence type="ECO:0000256" key="1">
    <source>
        <dbReference type="SAM" id="MobiDB-lite"/>
    </source>
</evidence>
<feature type="region of interest" description="Disordered" evidence="1">
    <location>
        <begin position="358"/>
        <end position="382"/>
    </location>
</feature>
<feature type="domain" description="3-beta hydroxysteroid dehydrogenase/isomerase" evidence="2">
    <location>
        <begin position="8"/>
        <end position="255"/>
    </location>
</feature>
<dbReference type="PANTHER" id="PTHR48079">
    <property type="entry name" value="PROTEIN YEEZ"/>
    <property type="match status" value="1"/>
</dbReference>
<proteinExistence type="predicted"/>
<keyword evidence="4" id="KW-1185">Reference proteome</keyword>
<accession>A0ABZ1T7E4</accession>
<dbReference type="Gene3D" id="3.40.50.720">
    <property type="entry name" value="NAD(P)-binding Rossmann-like Domain"/>
    <property type="match status" value="1"/>
</dbReference>
<dbReference type="EMBL" id="CP108090">
    <property type="protein sequence ID" value="WUQ10812.1"/>
    <property type="molecule type" value="Genomic_DNA"/>
</dbReference>
<reference evidence="3" key="1">
    <citation type="submission" date="2022-10" db="EMBL/GenBank/DDBJ databases">
        <title>The complete genomes of actinobacterial strains from the NBC collection.</title>
        <authorList>
            <person name="Joergensen T.S."/>
            <person name="Alvarez Arevalo M."/>
            <person name="Sterndorff E.B."/>
            <person name="Faurdal D."/>
            <person name="Vuksanovic O."/>
            <person name="Mourched A.-S."/>
            <person name="Charusanti P."/>
            <person name="Shaw S."/>
            <person name="Blin K."/>
            <person name="Weber T."/>
        </authorList>
    </citation>
    <scope>NUCLEOTIDE SEQUENCE</scope>
    <source>
        <strain evidence="3">NBC_00248</strain>
    </source>
</reference>
<evidence type="ECO:0000259" key="2">
    <source>
        <dbReference type="Pfam" id="PF01073"/>
    </source>
</evidence>
<evidence type="ECO:0000313" key="3">
    <source>
        <dbReference type="EMBL" id="WUQ10812.1"/>
    </source>
</evidence>
<dbReference type="PANTHER" id="PTHR48079:SF6">
    <property type="entry name" value="NAD(P)-BINDING DOMAIN-CONTAINING PROTEIN-RELATED"/>
    <property type="match status" value="1"/>
</dbReference>
<sequence length="382" mass="40256">MADAVKILVTGASGFLGGHLVDGALRQGHQVRALVRPGRAAVRLGSLPGVEVVTGDLTDEGSLGRAAQGCEAVLHSAARVVDHGSRAQFEAANVTGTQRLLTAARSAGARRFVFVSSPSALMRTREGDRLGIDESTPYPRRWFNHYCETKAIAEQHVRAADGAEFTTCALRPRGIWGPRDHAGFLPRMVDAMRVGRLPDLSGGKRVLVSLCHVDNAVDACLRAVHAPAGRVGGKAYFVADREETDLWPFLARVGALFDCPPPAPRIPLLLGRGLAAAVETGWNLRHRSAGRGSDAGPDAGPPMSRYMMALLTRSATYDTSAARRDLGYAAPRTQADGLRALGEWVTEVGGVAAWTAGPAAPTEAAVSARPGPGHTEQGNTTS</sequence>
<protein>
    <submittedName>
        <fullName evidence="3">NAD-dependent epimerase/dehydratase family protein</fullName>
    </submittedName>
</protein>
<gene>
    <name evidence="3" type="ORF">OG517_04835</name>
</gene>
<dbReference type="Proteomes" id="UP001432039">
    <property type="component" value="Chromosome"/>
</dbReference>
<dbReference type="SUPFAM" id="SSF51735">
    <property type="entry name" value="NAD(P)-binding Rossmann-fold domains"/>
    <property type="match status" value="1"/>
</dbReference>